<dbReference type="PATRIC" id="fig|217031.6.peg.3282"/>
<dbReference type="Gene3D" id="3.40.50.150">
    <property type="entry name" value="Vaccinia Virus protein VP39"/>
    <property type="match status" value="1"/>
</dbReference>
<reference evidence="3 4" key="1">
    <citation type="submission" date="2015-05" db="EMBL/GenBank/DDBJ databases">
        <title>Comparison of genome.</title>
        <authorList>
            <person name="Zheng Z."/>
            <person name="Sun M."/>
        </authorList>
    </citation>
    <scope>NUCLEOTIDE SEQUENCE [LARGE SCALE GENOMIC DNA]</scope>
    <source>
        <strain evidence="3 4">G25-74</strain>
    </source>
</reference>
<evidence type="ECO:0000259" key="2">
    <source>
        <dbReference type="Pfam" id="PF08241"/>
    </source>
</evidence>
<dbReference type="AlphaFoldDB" id="A0A177ZNX6"/>
<dbReference type="PANTHER" id="PTHR43861">
    <property type="entry name" value="TRANS-ACONITATE 2-METHYLTRANSFERASE-RELATED"/>
    <property type="match status" value="1"/>
</dbReference>
<evidence type="ECO:0000313" key="3">
    <source>
        <dbReference type="EMBL" id="OAK68578.1"/>
    </source>
</evidence>
<name>A0A177ZNX6_9BACI</name>
<dbReference type="GO" id="GO:0008757">
    <property type="term" value="F:S-adenosylmethionine-dependent methyltransferase activity"/>
    <property type="evidence" value="ECO:0007669"/>
    <property type="project" value="InterPro"/>
</dbReference>
<sequence>MNPFNSTYNISYSNIGVEAEIDRLKAQVEMSWEKEFRNLKWLGLSNGMKILEVGCGPGFVTEKLAEGLPQSNISALDIDKNLLATAEQRLNKVTNTNVEFIHASVYDTGLPEHEYDFVIARLVFLHLYEPKKAAIEIFKVLKPGGKLVIIDIDDGIFGVVEPKDENFQSVIDKFITMQGIAGGNREIGRSLPRLLKATGFSHIEMDTISMHSDLVGIEGFKEQFNPKRFEAFYHYGYLSKDEFRSIGKVFENLQGNPDSYALMFLLLACGTKPVTVDD</sequence>
<dbReference type="InterPro" id="IPR029063">
    <property type="entry name" value="SAM-dependent_MTases_sf"/>
</dbReference>
<feature type="domain" description="Methyltransferase type 11" evidence="2">
    <location>
        <begin position="51"/>
        <end position="149"/>
    </location>
</feature>
<keyword evidence="1" id="KW-0808">Transferase</keyword>
<organism evidence="3 4">
    <name type="scientific">Lederbergia galactosidilytica</name>
    <dbReference type="NCBI Taxonomy" id="217031"/>
    <lineage>
        <taxon>Bacteria</taxon>
        <taxon>Bacillati</taxon>
        <taxon>Bacillota</taxon>
        <taxon>Bacilli</taxon>
        <taxon>Bacillales</taxon>
        <taxon>Bacillaceae</taxon>
        <taxon>Lederbergia</taxon>
    </lineage>
</organism>
<dbReference type="CDD" id="cd02440">
    <property type="entry name" value="AdoMet_MTases"/>
    <property type="match status" value="1"/>
</dbReference>
<evidence type="ECO:0000256" key="1">
    <source>
        <dbReference type="ARBA" id="ARBA00022679"/>
    </source>
</evidence>
<comment type="caution">
    <text evidence="3">The sequence shown here is derived from an EMBL/GenBank/DDBJ whole genome shotgun (WGS) entry which is preliminary data.</text>
</comment>
<dbReference type="InterPro" id="IPR013216">
    <property type="entry name" value="Methyltransf_11"/>
</dbReference>
<dbReference type="Proteomes" id="UP000077881">
    <property type="component" value="Unassembled WGS sequence"/>
</dbReference>
<dbReference type="PANTHER" id="PTHR43861:SF3">
    <property type="entry name" value="PUTATIVE (AFU_ORTHOLOGUE AFUA_2G14390)-RELATED"/>
    <property type="match status" value="1"/>
</dbReference>
<evidence type="ECO:0000313" key="4">
    <source>
        <dbReference type="Proteomes" id="UP000077881"/>
    </source>
</evidence>
<dbReference type="OrthoDB" id="9760689at2"/>
<protein>
    <recommendedName>
        <fullName evidence="2">Methyltransferase type 11 domain-containing protein</fullName>
    </recommendedName>
</protein>
<keyword evidence="4" id="KW-1185">Reference proteome</keyword>
<proteinExistence type="predicted"/>
<dbReference type="STRING" id="217031.ABB05_15260"/>
<dbReference type="SUPFAM" id="SSF53335">
    <property type="entry name" value="S-adenosyl-L-methionine-dependent methyltransferases"/>
    <property type="match status" value="1"/>
</dbReference>
<gene>
    <name evidence="3" type="ORF">ABB05_15260</name>
</gene>
<accession>A0A177ZNX6</accession>
<dbReference type="Pfam" id="PF08241">
    <property type="entry name" value="Methyltransf_11"/>
    <property type="match status" value="1"/>
</dbReference>
<dbReference type="EMBL" id="LDJR01000056">
    <property type="protein sequence ID" value="OAK68578.1"/>
    <property type="molecule type" value="Genomic_DNA"/>
</dbReference>